<dbReference type="EMBL" id="FMXB01000003">
    <property type="protein sequence ID" value="SDA42346.1"/>
    <property type="molecule type" value="Genomic_DNA"/>
</dbReference>
<dbReference type="AlphaFoldDB" id="A0A1G5VAC5"/>
<dbReference type="RefSeq" id="WP_188118032.1">
    <property type="nucleotide sequence ID" value="NZ_FMXB01000003.1"/>
</dbReference>
<proteinExistence type="predicted"/>
<protein>
    <submittedName>
        <fullName evidence="1">Rhamnosyl transferase</fullName>
    </submittedName>
</protein>
<dbReference type="GO" id="GO:0016740">
    <property type="term" value="F:transferase activity"/>
    <property type="evidence" value="ECO:0007669"/>
    <property type="project" value="UniProtKB-KW"/>
</dbReference>
<sequence>MKYKHYLITRFNLRVHYGCELRDPDNNPMLRIFDDDYLEERFNIFEKYTLPSIKNQINQNFTWVVLFHKNTPDEFLKRINELKKIYEFDDYYFDDEEEFTSLNFCTKNDNYDFYITSRVDNDDMIEKSFIKQIQDYADNNLHNCIISFPHGEKLDLKTNKKYHYIRKDNPFCSLISQKGTSILRYNHAKILENNNVVFFETEHPMWTATIHESNVNNQIGKKDTIHEIFS</sequence>
<dbReference type="Pfam" id="PF11316">
    <property type="entry name" value="Rhamno_transf"/>
    <property type="match status" value="1"/>
</dbReference>
<evidence type="ECO:0000313" key="2">
    <source>
        <dbReference type="Proteomes" id="UP000323439"/>
    </source>
</evidence>
<evidence type="ECO:0000313" key="1">
    <source>
        <dbReference type="EMBL" id="SDA42346.1"/>
    </source>
</evidence>
<name>A0A1G5VAC5_9EURY</name>
<keyword evidence="1" id="KW-0808">Transferase</keyword>
<accession>A0A1G5VAC5</accession>
<gene>
    <name evidence="1" type="ORF">SAMN02910315_00438</name>
</gene>
<keyword evidence="2" id="KW-1185">Reference proteome</keyword>
<organism evidence="1 2">
    <name type="scientific">Methanobrevibacter millerae</name>
    <dbReference type="NCBI Taxonomy" id="230361"/>
    <lineage>
        <taxon>Archaea</taxon>
        <taxon>Methanobacteriati</taxon>
        <taxon>Methanobacteriota</taxon>
        <taxon>Methanomada group</taxon>
        <taxon>Methanobacteria</taxon>
        <taxon>Methanobacteriales</taxon>
        <taxon>Methanobacteriaceae</taxon>
        <taxon>Methanobrevibacter</taxon>
    </lineage>
</organism>
<reference evidence="1 2" key="1">
    <citation type="submission" date="2016-10" db="EMBL/GenBank/DDBJ databases">
        <authorList>
            <person name="Varghese N."/>
            <person name="Submissions S."/>
        </authorList>
    </citation>
    <scope>NUCLEOTIDE SEQUENCE [LARGE SCALE GENOMIC DNA]</scope>
    <source>
        <strain evidence="1 2">DSM 16643</strain>
    </source>
</reference>
<dbReference type="InterPro" id="IPR021466">
    <property type="entry name" value="Put_rhamnosyl_transferase"/>
</dbReference>
<dbReference type="Proteomes" id="UP000323439">
    <property type="component" value="Unassembled WGS sequence"/>
</dbReference>